<dbReference type="Pfam" id="PF09324">
    <property type="entry name" value="Sec7-like_HDS"/>
    <property type="match status" value="1"/>
</dbReference>
<keyword evidence="5" id="KW-1185">Reference proteome</keyword>
<dbReference type="SUPFAM" id="SSF48371">
    <property type="entry name" value="ARM repeat"/>
    <property type="match status" value="1"/>
</dbReference>
<dbReference type="PANTHER" id="PTHR10663:SF108">
    <property type="entry name" value="BREFELDIN A-INHIBITED GUANINE NUCLEOTIDE-EXCHANGE PROTEIN 1"/>
    <property type="match status" value="1"/>
</dbReference>
<dbReference type="GO" id="GO:0005802">
    <property type="term" value="C:trans-Golgi network"/>
    <property type="evidence" value="ECO:0007669"/>
    <property type="project" value="TreeGrafter"/>
</dbReference>
<feature type="domain" description="Mon2/Sec7/BIG1-like HDS" evidence="3">
    <location>
        <begin position="45"/>
        <end position="126"/>
    </location>
</feature>
<sequence length="600" mass="66656">MNRIRLVWSRIWNVLSDFFVSVGLSENLSVAIFVMYSLRQLAMEFLEREELANYKFQNEFLRPFVVVMQKSSSTESREFIVRCISQMVLIRVSNVKSGWKSMFMVFTVVAADERKSVVALAFETMELMTFTNYVRCLITFTSSRFNSDVSLNAIAFLRFCAVKLAEEGLVCNEDKKDDYSYILASTEGGFDGYDFTTKDENVSFWMPLLSGLSKLTSDPSSNYRKGSLEVLFNILGDHYRLFSRPFWSLLFKYVISPIFNSVDDKNENKITDDEESLTSSHFTQCSTWDSETTSVAAEGLVDLFVTLFTVVRSQLPSVVYVLMGYINCPGPGSTRTVKKTQFNNISVRNLFEVTTNEDMRKIISAVVIRDEDGEKYGSLADQILLLDILVLHGDYMETVSESGSPFSLEFFHSPFATSTVDCFPLRSQLWLAFWGCPLASPQSPSSCPRTVVSSLPVSSSGVALLASSLTSTGAFASSPQFSLGHPHSSFPSDKSVATLAAPSTSKFPTLLVGQDVMDESLQLSMENVVVAHNSLSMENVGIPQVSEQDSKEHKRRLSVLPTASQETEALSLPSDKVDSMCAPQMVGSSSISDDVLGEPN</sequence>
<evidence type="ECO:0000256" key="2">
    <source>
        <dbReference type="SAM" id="Phobius"/>
    </source>
</evidence>
<dbReference type="Proteomes" id="UP001279734">
    <property type="component" value="Unassembled WGS sequence"/>
</dbReference>
<dbReference type="AlphaFoldDB" id="A0AAD3TAY2"/>
<comment type="caution">
    <text evidence="4">The sequence shown here is derived from an EMBL/GenBank/DDBJ whole genome shotgun (WGS) entry which is preliminary data.</text>
</comment>
<dbReference type="EMBL" id="BSYO01000030">
    <property type="protein sequence ID" value="GMH25929.1"/>
    <property type="molecule type" value="Genomic_DNA"/>
</dbReference>
<feature type="region of interest" description="Disordered" evidence="1">
    <location>
        <begin position="564"/>
        <end position="600"/>
    </location>
</feature>
<evidence type="ECO:0000313" key="5">
    <source>
        <dbReference type="Proteomes" id="UP001279734"/>
    </source>
</evidence>
<reference evidence="4" key="1">
    <citation type="submission" date="2023-05" db="EMBL/GenBank/DDBJ databases">
        <title>Nepenthes gracilis genome sequencing.</title>
        <authorList>
            <person name="Fukushima K."/>
        </authorList>
    </citation>
    <scope>NUCLEOTIDE SEQUENCE</scope>
    <source>
        <strain evidence="4">SING2019-196</strain>
    </source>
</reference>
<proteinExistence type="predicted"/>
<gene>
    <name evidence="4" type="ORF">Nepgr_027772</name>
</gene>
<dbReference type="InterPro" id="IPR016024">
    <property type="entry name" value="ARM-type_fold"/>
</dbReference>
<name>A0AAD3TAY2_NEPGR</name>
<dbReference type="PANTHER" id="PTHR10663">
    <property type="entry name" value="GUANYL-NUCLEOTIDE EXCHANGE FACTOR"/>
    <property type="match status" value="1"/>
</dbReference>
<dbReference type="InterPro" id="IPR015403">
    <property type="entry name" value="Mon2/Sec7/BIG1-like_HDS"/>
</dbReference>
<accession>A0AAD3TAY2</accession>
<keyword evidence="2" id="KW-0472">Membrane</keyword>
<keyword evidence="2" id="KW-0812">Transmembrane</keyword>
<protein>
    <recommendedName>
        <fullName evidence="3">Mon2/Sec7/BIG1-like HDS domain-containing protein</fullName>
    </recommendedName>
</protein>
<evidence type="ECO:0000259" key="3">
    <source>
        <dbReference type="Pfam" id="PF09324"/>
    </source>
</evidence>
<evidence type="ECO:0000256" key="1">
    <source>
        <dbReference type="SAM" id="MobiDB-lite"/>
    </source>
</evidence>
<evidence type="ECO:0000313" key="4">
    <source>
        <dbReference type="EMBL" id="GMH25929.1"/>
    </source>
</evidence>
<feature type="transmembrane region" description="Helical" evidence="2">
    <location>
        <begin position="12"/>
        <end position="38"/>
    </location>
</feature>
<organism evidence="4 5">
    <name type="scientific">Nepenthes gracilis</name>
    <name type="common">Slender pitcher plant</name>
    <dbReference type="NCBI Taxonomy" id="150966"/>
    <lineage>
        <taxon>Eukaryota</taxon>
        <taxon>Viridiplantae</taxon>
        <taxon>Streptophyta</taxon>
        <taxon>Embryophyta</taxon>
        <taxon>Tracheophyta</taxon>
        <taxon>Spermatophyta</taxon>
        <taxon>Magnoliopsida</taxon>
        <taxon>eudicotyledons</taxon>
        <taxon>Gunneridae</taxon>
        <taxon>Pentapetalae</taxon>
        <taxon>Caryophyllales</taxon>
        <taxon>Nepenthaceae</taxon>
        <taxon>Nepenthes</taxon>
    </lineage>
</organism>
<keyword evidence="2" id="KW-1133">Transmembrane helix</keyword>